<feature type="coiled-coil region" evidence="1">
    <location>
        <begin position="39"/>
        <end position="66"/>
    </location>
</feature>
<comment type="caution">
    <text evidence="2">The sequence shown here is derived from an EMBL/GenBank/DDBJ whole genome shotgun (WGS) entry which is preliminary data.</text>
</comment>
<dbReference type="EMBL" id="BNDS01000003">
    <property type="protein sequence ID" value="GHH97440.1"/>
    <property type="molecule type" value="Genomic_DNA"/>
</dbReference>
<accession>A0ABQ3N0P8</accession>
<reference evidence="2 3" key="1">
    <citation type="journal article" date="2022" name="Int. J. Syst. Evol. Microbiol.">
        <title>Neobacillus kokaensis sp. nov., isolated from soil.</title>
        <authorList>
            <person name="Yuki K."/>
            <person name="Matsubara H."/>
            <person name="Yamaguchi S."/>
        </authorList>
    </citation>
    <scope>NUCLEOTIDE SEQUENCE [LARGE SCALE GENOMIC DNA]</scope>
    <source>
        <strain evidence="2 3">LOB 377</strain>
    </source>
</reference>
<dbReference type="RefSeq" id="WP_191270306.1">
    <property type="nucleotide sequence ID" value="NZ_BNDS01000003.1"/>
</dbReference>
<proteinExistence type="predicted"/>
<organism evidence="2 3">
    <name type="scientific">Neobacillus kokaensis</name>
    <dbReference type="NCBI Taxonomy" id="2759023"/>
    <lineage>
        <taxon>Bacteria</taxon>
        <taxon>Bacillati</taxon>
        <taxon>Bacillota</taxon>
        <taxon>Bacilli</taxon>
        <taxon>Bacillales</taxon>
        <taxon>Bacillaceae</taxon>
        <taxon>Neobacillus</taxon>
    </lineage>
</organism>
<gene>
    <name evidence="2" type="ORF">AM1BK_09830</name>
</gene>
<protein>
    <submittedName>
        <fullName evidence="2">Uncharacterized protein</fullName>
    </submittedName>
</protein>
<evidence type="ECO:0000313" key="2">
    <source>
        <dbReference type="EMBL" id="GHH97440.1"/>
    </source>
</evidence>
<dbReference type="Proteomes" id="UP000637074">
    <property type="component" value="Unassembled WGS sequence"/>
</dbReference>
<name>A0ABQ3N0P8_9BACI</name>
<evidence type="ECO:0000256" key="1">
    <source>
        <dbReference type="SAM" id="Coils"/>
    </source>
</evidence>
<keyword evidence="1" id="KW-0175">Coiled coil</keyword>
<sequence>MVEIVEKNQRTQLLEFENQKLQSEILLLKKELKIQLDLRESELLDYEKLKKKYDALEKRYNSIRNSVLGKLTVKYWNIRKNFRK</sequence>
<keyword evidence="3" id="KW-1185">Reference proteome</keyword>
<evidence type="ECO:0000313" key="3">
    <source>
        <dbReference type="Proteomes" id="UP000637074"/>
    </source>
</evidence>